<name>A0A0C3HTT6_OIDMZ</name>
<dbReference type="STRING" id="913774.A0A0C3HTT6"/>
<reference evidence="1 2" key="1">
    <citation type="submission" date="2014-04" db="EMBL/GenBank/DDBJ databases">
        <authorList>
            <consortium name="DOE Joint Genome Institute"/>
            <person name="Kuo A."/>
            <person name="Martino E."/>
            <person name="Perotto S."/>
            <person name="Kohler A."/>
            <person name="Nagy L.G."/>
            <person name="Floudas D."/>
            <person name="Copeland A."/>
            <person name="Barry K.W."/>
            <person name="Cichocki N."/>
            <person name="Veneault-Fourrey C."/>
            <person name="LaButti K."/>
            <person name="Lindquist E.A."/>
            <person name="Lipzen A."/>
            <person name="Lundell T."/>
            <person name="Morin E."/>
            <person name="Murat C."/>
            <person name="Sun H."/>
            <person name="Tunlid A."/>
            <person name="Henrissat B."/>
            <person name="Grigoriev I.V."/>
            <person name="Hibbett D.S."/>
            <person name="Martin F."/>
            <person name="Nordberg H.P."/>
            <person name="Cantor M.N."/>
            <person name="Hua S.X."/>
        </authorList>
    </citation>
    <scope>NUCLEOTIDE SEQUENCE [LARGE SCALE GENOMIC DNA]</scope>
    <source>
        <strain evidence="1 2">Zn</strain>
    </source>
</reference>
<sequence>MDSALLRRPLIGLISSRPQCLFCLTSVARRHESSTRRTKHRLNIKPDSSFIQSKNSPNHDHIIFNPPSSAPSVLYTPSIFIPKEDKRKQLLASIEAQTKPTRLPPVIEKFKAMGVRYHLTEAEIEEIYTLRSTDPFTWTAPKLARKFNCSTFFVRMCCEASEEFKEQEKKKVEEGRAKWGVRKMRAFEDRVKRKELALRDG</sequence>
<accession>A0A0C3HTT6</accession>
<dbReference type="OrthoDB" id="6021263at2759"/>
<dbReference type="HOGENOM" id="CLU_089054_0_0_1"/>
<reference evidence="2" key="2">
    <citation type="submission" date="2015-01" db="EMBL/GenBank/DDBJ databases">
        <title>Evolutionary Origins and Diversification of the Mycorrhizal Mutualists.</title>
        <authorList>
            <consortium name="DOE Joint Genome Institute"/>
            <consortium name="Mycorrhizal Genomics Consortium"/>
            <person name="Kohler A."/>
            <person name="Kuo A."/>
            <person name="Nagy L.G."/>
            <person name="Floudas D."/>
            <person name="Copeland A."/>
            <person name="Barry K.W."/>
            <person name="Cichocki N."/>
            <person name="Veneault-Fourrey C."/>
            <person name="LaButti K."/>
            <person name="Lindquist E.A."/>
            <person name="Lipzen A."/>
            <person name="Lundell T."/>
            <person name="Morin E."/>
            <person name="Murat C."/>
            <person name="Riley R."/>
            <person name="Ohm R."/>
            <person name="Sun H."/>
            <person name="Tunlid A."/>
            <person name="Henrissat B."/>
            <person name="Grigoriev I.V."/>
            <person name="Hibbett D.S."/>
            <person name="Martin F."/>
        </authorList>
    </citation>
    <scope>NUCLEOTIDE SEQUENCE [LARGE SCALE GENOMIC DNA]</scope>
    <source>
        <strain evidence="2">Zn</strain>
    </source>
</reference>
<dbReference type="Proteomes" id="UP000054321">
    <property type="component" value="Unassembled WGS sequence"/>
</dbReference>
<dbReference type="EMBL" id="KN832871">
    <property type="protein sequence ID" value="KIN06430.1"/>
    <property type="molecule type" value="Genomic_DNA"/>
</dbReference>
<gene>
    <name evidence="1" type="ORF">OIDMADRAFT_176500</name>
</gene>
<dbReference type="Pfam" id="PF12824">
    <property type="entry name" value="MRP-L20"/>
    <property type="match status" value="1"/>
</dbReference>
<dbReference type="AlphaFoldDB" id="A0A0C3HTT6"/>
<dbReference type="FunCoup" id="A0A0C3HTT6">
    <property type="interactions" value="136"/>
</dbReference>
<dbReference type="GO" id="GO:0005762">
    <property type="term" value="C:mitochondrial large ribosomal subunit"/>
    <property type="evidence" value="ECO:0007669"/>
    <property type="project" value="TreeGrafter"/>
</dbReference>
<dbReference type="InParanoid" id="A0A0C3HTT6"/>
<evidence type="ECO:0000313" key="1">
    <source>
        <dbReference type="EMBL" id="KIN06430.1"/>
    </source>
</evidence>
<proteinExistence type="predicted"/>
<evidence type="ECO:0000313" key="2">
    <source>
        <dbReference type="Proteomes" id="UP000054321"/>
    </source>
</evidence>
<dbReference type="GO" id="GO:0003735">
    <property type="term" value="F:structural constituent of ribosome"/>
    <property type="evidence" value="ECO:0007669"/>
    <property type="project" value="TreeGrafter"/>
</dbReference>
<organism evidence="1 2">
    <name type="scientific">Oidiodendron maius (strain Zn)</name>
    <dbReference type="NCBI Taxonomy" id="913774"/>
    <lineage>
        <taxon>Eukaryota</taxon>
        <taxon>Fungi</taxon>
        <taxon>Dikarya</taxon>
        <taxon>Ascomycota</taxon>
        <taxon>Pezizomycotina</taxon>
        <taxon>Leotiomycetes</taxon>
        <taxon>Leotiomycetes incertae sedis</taxon>
        <taxon>Myxotrichaceae</taxon>
        <taxon>Oidiodendron</taxon>
    </lineage>
</organism>
<keyword evidence="2" id="KW-1185">Reference proteome</keyword>
<dbReference type="InterPro" id="IPR024388">
    <property type="entry name" value="Ribosomal_mL58"/>
</dbReference>
<protein>
    <submittedName>
        <fullName evidence="1">Uncharacterized protein</fullName>
    </submittedName>
</protein>
<dbReference type="PANTHER" id="PTHR28266">
    <property type="entry name" value="54S RIBOSOMAL PROTEIN L20, MITOCHONDRIAL"/>
    <property type="match status" value="1"/>
</dbReference>
<dbReference type="PANTHER" id="PTHR28266:SF1">
    <property type="entry name" value="LARGE RIBOSOMAL SUBUNIT PROTEIN ML58"/>
    <property type="match status" value="1"/>
</dbReference>